<feature type="compositionally biased region" description="Basic and acidic residues" evidence="1">
    <location>
        <begin position="1"/>
        <end position="24"/>
    </location>
</feature>
<feature type="region of interest" description="Disordered" evidence="1">
    <location>
        <begin position="1"/>
        <end position="78"/>
    </location>
</feature>
<evidence type="ECO:0000313" key="3">
    <source>
        <dbReference type="Proteomes" id="UP001187415"/>
    </source>
</evidence>
<comment type="caution">
    <text evidence="2">The sequence shown here is derived from an EMBL/GenBank/DDBJ whole genome shotgun (WGS) entry which is preliminary data.</text>
</comment>
<evidence type="ECO:0000313" key="2">
    <source>
        <dbReference type="EMBL" id="KAK2849561.1"/>
    </source>
</evidence>
<keyword evidence="3" id="KW-1185">Reference proteome</keyword>
<evidence type="ECO:0000256" key="1">
    <source>
        <dbReference type="SAM" id="MobiDB-lite"/>
    </source>
</evidence>
<gene>
    <name evidence="2" type="ORF">Q5P01_009395</name>
</gene>
<accession>A0AA88N139</accession>
<dbReference type="EMBL" id="JAUPFM010000006">
    <property type="protein sequence ID" value="KAK2849561.1"/>
    <property type="molecule type" value="Genomic_DNA"/>
</dbReference>
<feature type="region of interest" description="Disordered" evidence="1">
    <location>
        <begin position="102"/>
        <end position="125"/>
    </location>
</feature>
<feature type="compositionally biased region" description="Basic and acidic residues" evidence="1">
    <location>
        <begin position="36"/>
        <end position="46"/>
    </location>
</feature>
<dbReference type="Proteomes" id="UP001187415">
    <property type="component" value="Unassembled WGS sequence"/>
</dbReference>
<proteinExistence type="predicted"/>
<reference evidence="2" key="1">
    <citation type="submission" date="2023-07" db="EMBL/GenBank/DDBJ databases">
        <title>Chromosome-level Genome Assembly of Striped Snakehead (Channa striata).</title>
        <authorList>
            <person name="Liu H."/>
        </authorList>
    </citation>
    <scope>NUCLEOTIDE SEQUENCE</scope>
    <source>
        <strain evidence="2">Gz</strain>
        <tissue evidence="2">Muscle</tissue>
    </source>
</reference>
<feature type="compositionally biased region" description="Basic and acidic residues" evidence="1">
    <location>
        <begin position="57"/>
        <end position="67"/>
    </location>
</feature>
<dbReference type="AlphaFoldDB" id="A0AA88N139"/>
<protein>
    <submittedName>
        <fullName evidence="2">Uncharacterized protein</fullName>
    </submittedName>
</protein>
<feature type="compositionally biased region" description="Acidic residues" evidence="1">
    <location>
        <begin position="25"/>
        <end position="35"/>
    </location>
</feature>
<name>A0AA88N139_CHASR</name>
<sequence>MQMKFEAKEKMKEQIPTKEGRDGETPEEAEEEDEKEEGKVVRELIHFPHGRGHFRPKRDTDTDRNYSDEEPEETTEVLLKRAQPPQAALMKPEPNLTLQLTPRRGHAVPTTARAQSTAFTRHKKL</sequence>
<organism evidence="2 3">
    <name type="scientific">Channa striata</name>
    <name type="common">Snakehead murrel</name>
    <name type="synonym">Ophicephalus striatus</name>
    <dbReference type="NCBI Taxonomy" id="64152"/>
    <lineage>
        <taxon>Eukaryota</taxon>
        <taxon>Metazoa</taxon>
        <taxon>Chordata</taxon>
        <taxon>Craniata</taxon>
        <taxon>Vertebrata</taxon>
        <taxon>Euteleostomi</taxon>
        <taxon>Actinopterygii</taxon>
        <taxon>Neopterygii</taxon>
        <taxon>Teleostei</taxon>
        <taxon>Neoteleostei</taxon>
        <taxon>Acanthomorphata</taxon>
        <taxon>Anabantaria</taxon>
        <taxon>Anabantiformes</taxon>
        <taxon>Channoidei</taxon>
        <taxon>Channidae</taxon>
        <taxon>Channa</taxon>
    </lineage>
</organism>